<proteinExistence type="predicted"/>
<accession>A0AAU9XTH3</accession>
<feature type="region of interest" description="Disordered" evidence="1">
    <location>
        <begin position="161"/>
        <end position="181"/>
    </location>
</feature>
<feature type="signal peptide" evidence="2">
    <location>
        <begin position="1"/>
        <end position="22"/>
    </location>
</feature>
<feature type="region of interest" description="Disordered" evidence="1">
    <location>
        <begin position="28"/>
        <end position="60"/>
    </location>
</feature>
<gene>
    <name evidence="4" type="ORF">PMEA_00030319</name>
</gene>
<feature type="chain" id="PRO_5043852204" description="C-type lectin domain-containing protein" evidence="2">
    <location>
        <begin position="23"/>
        <end position="729"/>
    </location>
</feature>
<dbReference type="Gene3D" id="2.60.120.260">
    <property type="entry name" value="Galactose-binding domain-like"/>
    <property type="match status" value="1"/>
</dbReference>
<evidence type="ECO:0000313" key="4">
    <source>
        <dbReference type="EMBL" id="CAH3158134.1"/>
    </source>
</evidence>
<reference evidence="4 5" key="1">
    <citation type="submission" date="2022-05" db="EMBL/GenBank/DDBJ databases">
        <authorList>
            <consortium name="Genoscope - CEA"/>
            <person name="William W."/>
        </authorList>
    </citation>
    <scope>NUCLEOTIDE SEQUENCE [LARGE SCALE GENOMIC DNA]</scope>
</reference>
<feature type="compositionally biased region" description="Acidic residues" evidence="1">
    <location>
        <begin position="593"/>
        <end position="609"/>
    </location>
</feature>
<feature type="compositionally biased region" description="Basic residues" evidence="1">
    <location>
        <begin position="613"/>
        <end position="643"/>
    </location>
</feature>
<evidence type="ECO:0000259" key="3">
    <source>
        <dbReference type="PROSITE" id="PS50041"/>
    </source>
</evidence>
<dbReference type="InterPro" id="IPR016187">
    <property type="entry name" value="CTDL_fold"/>
</dbReference>
<dbReference type="InterPro" id="IPR016186">
    <property type="entry name" value="C-type_lectin-like/link_sf"/>
</dbReference>
<evidence type="ECO:0000256" key="2">
    <source>
        <dbReference type="SAM" id="SignalP"/>
    </source>
</evidence>
<feature type="compositionally biased region" description="Basic residues" evidence="1">
    <location>
        <begin position="717"/>
        <end position="729"/>
    </location>
</feature>
<evidence type="ECO:0000256" key="1">
    <source>
        <dbReference type="SAM" id="MobiDB-lite"/>
    </source>
</evidence>
<dbReference type="PROSITE" id="PS50041">
    <property type="entry name" value="C_TYPE_LECTIN_2"/>
    <property type="match status" value="1"/>
</dbReference>
<feature type="domain" description="C-type lectin" evidence="3">
    <location>
        <begin position="469"/>
        <end position="586"/>
    </location>
</feature>
<comment type="caution">
    <text evidence="4">The sequence shown here is derived from an EMBL/GenBank/DDBJ whole genome shotgun (WGS) entry which is preliminary data.</text>
</comment>
<keyword evidence="2" id="KW-0732">Signal</keyword>
<evidence type="ECO:0000313" key="5">
    <source>
        <dbReference type="Proteomes" id="UP001159428"/>
    </source>
</evidence>
<feature type="region of interest" description="Disordered" evidence="1">
    <location>
        <begin position="592"/>
        <end position="729"/>
    </location>
</feature>
<feature type="compositionally biased region" description="Acidic residues" evidence="1">
    <location>
        <begin position="659"/>
        <end position="670"/>
    </location>
</feature>
<organism evidence="4 5">
    <name type="scientific">Pocillopora meandrina</name>
    <dbReference type="NCBI Taxonomy" id="46732"/>
    <lineage>
        <taxon>Eukaryota</taxon>
        <taxon>Metazoa</taxon>
        <taxon>Cnidaria</taxon>
        <taxon>Anthozoa</taxon>
        <taxon>Hexacorallia</taxon>
        <taxon>Scleractinia</taxon>
        <taxon>Astrocoeniina</taxon>
        <taxon>Pocilloporidae</taxon>
        <taxon>Pocillopora</taxon>
    </lineage>
</organism>
<feature type="compositionally biased region" description="Polar residues" evidence="1">
    <location>
        <begin position="49"/>
        <end position="60"/>
    </location>
</feature>
<dbReference type="InterPro" id="IPR008979">
    <property type="entry name" value="Galactose-bd-like_sf"/>
</dbReference>
<dbReference type="SUPFAM" id="SSF49785">
    <property type="entry name" value="Galactose-binding domain-like"/>
    <property type="match status" value="1"/>
</dbReference>
<protein>
    <recommendedName>
        <fullName evidence="3">C-type lectin domain-containing protein</fullName>
    </recommendedName>
</protein>
<dbReference type="Gene3D" id="3.10.100.10">
    <property type="entry name" value="Mannose-Binding Protein A, subunit A"/>
    <property type="match status" value="1"/>
</dbReference>
<dbReference type="Pfam" id="PF00059">
    <property type="entry name" value="Lectin_C"/>
    <property type="match status" value="1"/>
</dbReference>
<dbReference type="EMBL" id="CALNXJ010000066">
    <property type="protein sequence ID" value="CAH3158134.1"/>
    <property type="molecule type" value="Genomic_DNA"/>
</dbReference>
<feature type="compositionally biased region" description="Basic and acidic residues" evidence="1">
    <location>
        <begin position="34"/>
        <end position="48"/>
    </location>
</feature>
<dbReference type="SMART" id="SM00034">
    <property type="entry name" value="CLECT"/>
    <property type="match status" value="1"/>
</dbReference>
<name>A0AAU9XTH3_9CNID</name>
<feature type="compositionally biased region" description="Acidic residues" evidence="1">
    <location>
        <begin position="687"/>
        <end position="702"/>
    </location>
</feature>
<keyword evidence="5" id="KW-1185">Reference proteome</keyword>
<dbReference type="CDD" id="cd00037">
    <property type="entry name" value="CLECT"/>
    <property type="match status" value="1"/>
</dbReference>
<dbReference type="InterPro" id="IPR001304">
    <property type="entry name" value="C-type_lectin-like"/>
</dbReference>
<dbReference type="AlphaFoldDB" id="A0AAU9XTH3"/>
<dbReference type="SUPFAM" id="SSF56436">
    <property type="entry name" value="C-type lectin-like"/>
    <property type="match status" value="1"/>
</dbReference>
<dbReference type="InterPro" id="IPR050111">
    <property type="entry name" value="C-type_lectin/snaclec_domain"/>
</dbReference>
<feature type="region of interest" description="Disordered" evidence="1">
    <location>
        <begin position="81"/>
        <end position="104"/>
    </location>
</feature>
<dbReference type="PANTHER" id="PTHR22803">
    <property type="entry name" value="MANNOSE, PHOSPHOLIPASE, LECTIN RECEPTOR RELATED"/>
    <property type="match status" value="1"/>
</dbReference>
<feature type="compositionally biased region" description="Low complexity" evidence="1">
    <location>
        <begin position="95"/>
        <end position="104"/>
    </location>
</feature>
<feature type="compositionally biased region" description="Basic and acidic residues" evidence="1">
    <location>
        <begin position="671"/>
        <end position="686"/>
    </location>
</feature>
<sequence>MWRKYFVTLALVACLELQVIKGTFHIKPKSHKAKWTDDRESKQVKRDTVPSTNGYPSYGSQYTAQATTSYNSAAYNTGQSRSAMPYPASSPSPAPATASASSSAPAPATATAAAGASAQGAVAATAQAAAPAPATAPAAAASAPAAASAAAAPAPAPAAAAAAPAPAPASPASAPASSTTAQASAGARASVPYSSSASATYQPSSQSYSYNYNPAPAPAPYYSSYPAPAAYAYPAPAPARSATALIAAAVAQVAKSTSTQVLSKLSSSTGVCLDDERANNFCLKARNPCFCEENHHFMYNYCKDSCNWCDSSENIGHRFWRIVNEAKLPRSWVLNKVQFFADKHAKRPLDTQDPRKAFASSSYLGYEPGSAFDNRSSTYWLPNGWYSRGPGEDFIGYEFNQPVAINSVRVVHQSGQGNVVSKKMYVEAADAYAGPYVTKWIIENTRSKSSKRFNNKMCPLFWRRFSTDQGVYCFRLMTDFNTWHGARDKCAEYGADLASIKGEEEADFVKNQVQLCGFTWIGLNDMKNESDFMWSDGSNMTYKSMSPQMDYVKDERADQEMDCVATDQNGQWTTFHCDDKFYFLCKKKLTGESADDDDDDEDEEDEDTEEVHHHKKHHKAHLKYRHHALKKNKVKNHTTKHSQKVTLAEELKEAKSNNTEDEQEEETADEDAIREAVKAQKSSKEQSDEDEEEDDDEDDEDSGSGSGRSASTIPNKPNKRSPHKKIWEF</sequence>
<dbReference type="Proteomes" id="UP001159428">
    <property type="component" value="Unassembled WGS sequence"/>
</dbReference>